<keyword evidence="5" id="KW-1185">Reference proteome</keyword>
<evidence type="ECO:0000313" key="5">
    <source>
        <dbReference type="Proteomes" id="UP000606172"/>
    </source>
</evidence>
<dbReference type="InterPro" id="IPR051172">
    <property type="entry name" value="Chlamydia_OmcB"/>
</dbReference>
<reference evidence="4" key="1">
    <citation type="submission" date="2021-01" db="EMBL/GenBank/DDBJ databases">
        <title>Whole genome shotgun sequence of Sinosporangium siamense NBRC 109515.</title>
        <authorList>
            <person name="Komaki H."/>
            <person name="Tamura T."/>
        </authorList>
    </citation>
    <scope>NUCLEOTIDE SEQUENCE</scope>
    <source>
        <strain evidence="4">NBRC 109515</strain>
    </source>
</reference>
<keyword evidence="2" id="KW-0812">Transmembrane</keyword>
<dbReference type="Pfam" id="PF01345">
    <property type="entry name" value="DUF11"/>
    <property type="match status" value="2"/>
</dbReference>
<accession>A0A919RC30</accession>
<evidence type="ECO:0000313" key="4">
    <source>
        <dbReference type="EMBL" id="GII91180.1"/>
    </source>
</evidence>
<feature type="region of interest" description="Disordered" evidence="1">
    <location>
        <begin position="275"/>
        <end position="337"/>
    </location>
</feature>
<comment type="caution">
    <text evidence="4">The sequence shown here is derived from an EMBL/GenBank/DDBJ whole genome shotgun (WGS) entry which is preliminary data.</text>
</comment>
<feature type="domain" description="DUF11" evidence="3">
    <location>
        <begin position="37"/>
        <end position="140"/>
    </location>
</feature>
<dbReference type="EMBL" id="BOOW01000008">
    <property type="protein sequence ID" value="GII91180.1"/>
    <property type="molecule type" value="Genomic_DNA"/>
</dbReference>
<proteinExistence type="predicted"/>
<dbReference type="AlphaFoldDB" id="A0A919RC30"/>
<keyword evidence="2" id="KW-1133">Transmembrane helix</keyword>
<dbReference type="PANTHER" id="PTHR34819:SF3">
    <property type="entry name" value="CELL SURFACE PROTEIN"/>
    <property type="match status" value="1"/>
</dbReference>
<protein>
    <recommendedName>
        <fullName evidence="3">DUF11 domain-containing protein</fullName>
    </recommendedName>
</protein>
<feature type="transmembrane region" description="Helical" evidence="2">
    <location>
        <begin position="365"/>
        <end position="386"/>
    </location>
</feature>
<dbReference type="PANTHER" id="PTHR34819">
    <property type="entry name" value="LARGE CYSTEINE-RICH PERIPLASMIC PROTEIN OMCB"/>
    <property type="match status" value="1"/>
</dbReference>
<name>A0A919RC30_9ACTN</name>
<evidence type="ECO:0000259" key="3">
    <source>
        <dbReference type="Pfam" id="PF01345"/>
    </source>
</evidence>
<keyword evidence="2" id="KW-0472">Membrane</keyword>
<feature type="compositionally biased region" description="Low complexity" evidence="1">
    <location>
        <begin position="293"/>
        <end position="310"/>
    </location>
</feature>
<dbReference type="Proteomes" id="UP000606172">
    <property type="component" value="Unassembled WGS sequence"/>
</dbReference>
<dbReference type="NCBIfam" id="TIGR01451">
    <property type="entry name" value="B_ant_repeat"/>
    <property type="match status" value="2"/>
</dbReference>
<gene>
    <name evidence="4" type="ORF">Ssi02_14110</name>
</gene>
<evidence type="ECO:0000256" key="1">
    <source>
        <dbReference type="SAM" id="MobiDB-lite"/>
    </source>
</evidence>
<dbReference type="InterPro" id="IPR001434">
    <property type="entry name" value="OmcB-like_DUF11"/>
</dbReference>
<evidence type="ECO:0000256" key="2">
    <source>
        <dbReference type="SAM" id="Phobius"/>
    </source>
</evidence>
<organism evidence="4 5">
    <name type="scientific">Sinosporangium siamense</name>
    <dbReference type="NCBI Taxonomy" id="1367973"/>
    <lineage>
        <taxon>Bacteria</taxon>
        <taxon>Bacillati</taxon>
        <taxon>Actinomycetota</taxon>
        <taxon>Actinomycetes</taxon>
        <taxon>Streptosporangiales</taxon>
        <taxon>Streptosporangiaceae</taxon>
        <taxon>Sinosporangium</taxon>
    </lineage>
</organism>
<sequence length="393" mass="40755">MRRRASAPSHTPARRLVCVLLAIVTLMLLPGIAASHAPEPIYAGRLAVYKITVINRGPSEAVGVTASDTLDRWLTFVSSDPPGCRAVGQRVTCPVARLGVNETATYSVTVRTSSDTPEGTLISNIAEVTAATAEGDPADNLTPPVDAVVRTMADLSLQMTVAGPLLPGRRARYRITVSNRGPSAAAGVTLVDELPEGLLPDAAGLISGAGLPEGCTANARLVVCRRLHLAADATWTVDLPVRVASGLPSGVLLSNTVGMSSQTLDLTADNDVATVSTRVGDPPTSTPTPTPVPTQTHTLTPTPSPSWSSPEVGPDVSDSASSDRHEPDDREGEGTVVETHEFEVGGSAGGKPYISEWLPFTGLSLAAYGCGGLLLLAFGALVVTLMRSPRPPR</sequence>
<dbReference type="RefSeq" id="WP_204022320.1">
    <property type="nucleotide sequence ID" value="NZ_BOOW01000008.1"/>
</dbReference>
<feature type="domain" description="DUF11" evidence="3">
    <location>
        <begin position="154"/>
        <end position="276"/>
    </location>
</feature>
<dbReference type="InterPro" id="IPR047589">
    <property type="entry name" value="DUF11_rpt"/>
</dbReference>